<gene>
    <name evidence="7" type="ORF">K493DRAFT_349026</name>
</gene>
<evidence type="ECO:0000256" key="3">
    <source>
        <dbReference type="SAM" id="Coils"/>
    </source>
</evidence>
<comment type="caution">
    <text evidence="7">The sequence shown here is derived from an EMBL/GenBank/DDBJ whole genome shotgun (WGS) entry which is preliminary data.</text>
</comment>
<evidence type="ECO:0000313" key="7">
    <source>
        <dbReference type="EMBL" id="ORX98800.1"/>
    </source>
</evidence>
<dbReference type="PANTHER" id="PTHR14167">
    <property type="entry name" value="SH3 DOMAIN-CONTAINING"/>
    <property type="match status" value="1"/>
</dbReference>
<feature type="coiled-coil region" evidence="3">
    <location>
        <begin position="481"/>
        <end position="614"/>
    </location>
</feature>
<dbReference type="Pfam" id="PF12763">
    <property type="entry name" value="EH"/>
    <property type="match status" value="1"/>
</dbReference>
<dbReference type="InterPro" id="IPR050384">
    <property type="entry name" value="Endophilin_SH3RF"/>
</dbReference>
<dbReference type="CDD" id="cd00174">
    <property type="entry name" value="SH3"/>
    <property type="match status" value="1"/>
</dbReference>
<dbReference type="OrthoDB" id="1716625at2759"/>
<dbReference type="SMART" id="SM00326">
    <property type="entry name" value="SH3"/>
    <property type="match status" value="2"/>
</dbReference>
<dbReference type="Proteomes" id="UP000193498">
    <property type="component" value="Unassembled WGS sequence"/>
</dbReference>
<feature type="coiled-coil region" evidence="3">
    <location>
        <begin position="353"/>
        <end position="380"/>
    </location>
</feature>
<reference evidence="7 8" key="1">
    <citation type="submission" date="2016-07" db="EMBL/GenBank/DDBJ databases">
        <title>Pervasive Adenine N6-methylation of Active Genes in Fungi.</title>
        <authorList>
            <consortium name="DOE Joint Genome Institute"/>
            <person name="Mondo S.J."/>
            <person name="Dannebaum R.O."/>
            <person name="Kuo R.C."/>
            <person name="Labutti K."/>
            <person name="Haridas S."/>
            <person name="Kuo A."/>
            <person name="Salamov A."/>
            <person name="Ahrendt S.R."/>
            <person name="Lipzen A."/>
            <person name="Sullivan W."/>
            <person name="Andreopoulos W.B."/>
            <person name="Clum A."/>
            <person name="Lindquist E."/>
            <person name="Daum C."/>
            <person name="Ramamoorthy G.K."/>
            <person name="Gryganskyi A."/>
            <person name="Culley D."/>
            <person name="Magnuson J.K."/>
            <person name="James T.Y."/>
            <person name="O'Malley M.A."/>
            <person name="Stajich J.E."/>
            <person name="Spatafora J.W."/>
            <person name="Visel A."/>
            <person name="Grigoriev I.V."/>
        </authorList>
    </citation>
    <scope>NUCLEOTIDE SEQUENCE [LARGE SCALE GENOMIC DNA]</scope>
    <source>
        <strain evidence="7 8">CBS 931.73</strain>
    </source>
</reference>
<proteinExistence type="predicted"/>
<dbReference type="Gene3D" id="1.10.238.10">
    <property type="entry name" value="EF-hand"/>
    <property type="match status" value="1"/>
</dbReference>
<dbReference type="InterPro" id="IPR000261">
    <property type="entry name" value="EH_dom"/>
</dbReference>
<dbReference type="SUPFAM" id="SSF50044">
    <property type="entry name" value="SH3-domain"/>
    <property type="match status" value="2"/>
</dbReference>
<dbReference type="PROSITE" id="PS50031">
    <property type="entry name" value="EH"/>
    <property type="match status" value="1"/>
</dbReference>
<feature type="domain" description="SH3" evidence="5">
    <location>
        <begin position="711"/>
        <end position="772"/>
    </location>
</feature>
<evidence type="ECO:0000259" key="6">
    <source>
        <dbReference type="PROSITE" id="PS50031"/>
    </source>
</evidence>
<dbReference type="Pfam" id="PF00018">
    <property type="entry name" value="SH3_1"/>
    <property type="match status" value="1"/>
</dbReference>
<evidence type="ECO:0000259" key="5">
    <source>
        <dbReference type="PROSITE" id="PS50002"/>
    </source>
</evidence>
<dbReference type="PROSITE" id="PS50002">
    <property type="entry name" value="SH3"/>
    <property type="match status" value="2"/>
</dbReference>
<dbReference type="AlphaFoldDB" id="A0A1Y1YLB4"/>
<dbReference type="STRING" id="1314790.A0A1Y1YLB4"/>
<protein>
    <submittedName>
        <fullName evidence="7">Uncharacterized protein</fullName>
    </submittedName>
</protein>
<keyword evidence="8" id="KW-1185">Reference proteome</keyword>
<dbReference type="InParanoid" id="A0A1Y1YLB4"/>
<dbReference type="InterPro" id="IPR036028">
    <property type="entry name" value="SH3-like_dom_sf"/>
</dbReference>
<dbReference type="SUPFAM" id="SSF47473">
    <property type="entry name" value="EF-hand"/>
    <property type="match status" value="1"/>
</dbReference>
<feature type="region of interest" description="Disordered" evidence="4">
    <location>
        <begin position="175"/>
        <end position="205"/>
    </location>
</feature>
<keyword evidence="1 2" id="KW-0728">SH3 domain</keyword>
<name>A0A1Y1YLB4_9FUNG</name>
<dbReference type="InterPro" id="IPR001452">
    <property type="entry name" value="SH3_domain"/>
</dbReference>
<organism evidence="7 8">
    <name type="scientific">Basidiobolus meristosporus CBS 931.73</name>
    <dbReference type="NCBI Taxonomy" id="1314790"/>
    <lineage>
        <taxon>Eukaryota</taxon>
        <taxon>Fungi</taxon>
        <taxon>Fungi incertae sedis</taxon>
        <taxon>Zoopagomycota</taxon>
        <taxon>Entomophthoromycotina</taxon>
        <taxon>Basidiobolomycetes</taxon>
        <taxon>Basidiobolales</taxon>
        <taxon>Basidiobolaceae</taxon>
        <taxon>Basidiobolus</taxon>
    </lineage>
</organism>
<keyword evidence="3" id="KW-0175">Coiled coil</keyword>
<accession>A0A1Y1YLB4</accession>
<dbReference type="InterPro" id="IPR011992">
    <property type="entry name" value="EF-hand-dom_pair"/>
</dbReference>
<dbReference type="SMART" id="SM00027">
    <property type="entry name" value="EH"/>
    <property type="match status" value="1"/>
</dbReference>
<sequence length="837" mass="95594">MYSTANVQVPSQLSATSLNGTPALLSSVDIYEKFPFLSQTKYEKYRDFYYKNIDSHGRLSIQTVYRLFSYLNLPSKILDLVWSLCDVHSNGFLSLPEFLLFIYFLNLYLSCYELPHTLPSSLRRELHLADERLLVDLDKDHPGIDKAYRLLGKPHTVSQLTEQILIADKTGSEHKENSAVWLSPNKEPPDNLEERPTSTHPHIHTHPNLMELSQKIAKQRELLRSLESPSKEQQELEEIEQLKAKIKVIQNEITSVEESQPEMDFSKVIPWMISSSEQRYRLESDFDRMFSDVQSLTTEAKRLNSALAAAKMTLIHMNEGDAAKDQPTLNSRGGETFSQEMQNLSPVAHGAERARVEKEKRKSDQEIEMIERKANRMNSRLGRAEQFIHLYSEILMRSETSEDRLEDLDEFMKELKSSTLLPCITSRAKARPTSTAPSSVCECANAISIPSPVSVEERQMKMVQEAQKRLIEREKYLTEDFVRLKDEKEDAHNRIRRQEIEWKSIRHQALAQAQTTIANARAEMQAAREETAAKANRNNRARLAEETQVIMKLAREKIEAADRESHAIERLAKQKIDAACREREDLENKFQEKIRQVERAIEKTRLEKNEIKNICEGNHPICSSPTPPPVPPPPLPVSSSPSLVGISSLWLNRKPPSPTDFPRTSISSIQKATASCKSYSYVVSQPLVHTDDVRGESDDEENVSSHDPDVTLPFSVVALYPYETSGEQYLGFEKGAVIMVDPTVKADDWWFGKLETGEEGWFPKNYVYTEKVSSQAPFLARVLYDYKGTCNDQLFVKADSVVDILEKTDANWWKAQYQGSIGMIPARYVQQLMALPH</sequence>
<feature type="domain" description="EH" evidence="6">
    <location>
        <begin position="41"/>
        <end position="122"/>
    </location>
</feature>
<dbReference type="EMBL" id="MCFE01000107">
    <property type="protein sequence ID" value="ORX98800.1"/>
    <property type="molecule type" value="Genomic_DNA"/>
</dbReference>
<evidence type="ECO:0000256" key="2">
    <source>
        <dbReference type="PROSITE-ProRule" id="PRU00192"/>
    </source>
</evidence>
<feature type="coiled-coil region" evidence="3">
    <location>
        <begin position="232"/>
        <end position="259"/>
    </location>
</feature>
<evidence type="ECO:0000256" key="1">
    <source>
        <dbReference type="ARBA" id="ARBA00022443"/>
    </source>
</evidence>
<dbReference type="Pfam" id="PF14604">
    <property type="entry name" value="SH3_9"/>
    <property type="match status" value="1"/>
</dbReference>
<feature type="compositionally biased region" description="Basic and acidic residues" evidence="4">
    <location>
        <begin position="187"/>
        <end position="197"/>
    </location>
</feature>
<dbReference type="Gene3D" id="2.30.30.40">
    <property type="entry name" value="SH3 Domains"/>
    <property type="match status" value="2"/>
</dbReference>
<evidence type="ECO:0000256" key="4">
    <source>
        <dbReference type="SAM" id="MobiDB-lite"/>
    </source>
</evidence>
<evidence type="ECO:0000313" key="8">
    <source>
        <dbReference type="Proteomes" id="UP000193498"/>
    </source>
</evidence>
<feature type="domain" description="SH3" evidence="5">
    <location>
        <begin position="775"/>
        <end position="834"/>
    </location>
</feature>